<dbReference type="Pfam" id="PF00348">
    <property type="entry name" value="polyprenyl_synt"/>
    <property type="match status" value="1"/>
</dbReference>
<dbReference type="RefSeq" id="WP_149568014.1">
    <property type="nucleotide sequence ID" value="NZ_CP035807.1"/>
</dbReference>
<keyword evidence="3" id="KW-0808">Transferase</keyword>
<dbReference type="PROSITE" id="PS00444">
    <property type="entry name" value="POLYPRENYL_SYNTHASE_2"/>
    <property type="match status" value="1"/>
</dbReference>
<organism evidence="4 5">
    <name type="scientific">Thiospirochaeta perfilievii</name>
    <dbReference type="NCBI Taxonomy" id="252967"/>
    <lineage>
        <taxon>Bacteria</taxon>
        <taxon>Pseudomonadati</taxon>
        <taxon>Spirochaetota</taxon>
        <taxon>Spirochaetia</taxon>
        <taxon>Spirochaetales</taxon>
        <taxon>Spirochaetaceae</taxon>
        <taxon>Thiospirochaeta</taxon>
    </lineage>
</organism>
<gene>
    <name evidence="4" type="ORF">EW093_08675</name>
</gene>
<dbReference type="EMBL" id="CP035807">
    <property type="protein sequence ID" value="QEN04774.1"/>
    <property type="molecule type" value="Genomic_DNA"/>
</dbReference>
<evidence type="ECO:0000313" key="4">
    <source>
        <dbReference type="EMBL" id="QEN04774.1"/>
    </source>
</evidence>
<protein>
    <submittedName>
        <fullName evidence="4">Polyprenyl synthetase family protein</fullName>
    </submittedName>
</protein>
<evidence type="ECO:0000256" key="3">
    <source>
        <dbReference type="RuleBase" id="RU004466"/>
    </source>
</evidence>
<keyword evidence="5" id="KW-1185">Reference proteome</keyword>
<dbReference type="PROSITE" id="PS00723">
    <property type="entry name" value="POLYPRENYL_SYNTHASE_1"/>
    <property type="match status" value="1"/>
</dbReference>
<accession>A0A5C1QDG7</accession>
<reference evidence="4 5" key="1">
    <citation type="submission" date="2019-02" db="EMBL/GenBank/DDBJ databases">
        <authorList>
            <person name="Fomenkov A."/>
            <person name="Dubinina G."/>
            <person name="Grabovich M."/>
            <person name="Vincze T."/>
            <person name="Roberts R.J."/>
        </authorList>
    </citation>
    <scope>NUCLEOTIDE SEQUENCE [LARGE SCALE GENOMIC DNA]</scope>
    <source>
        <strain evidence="4 5">P</strain>
    </source>
</reference>
<dbReference type="PANTHER" id="PTHR12001:SF44">
    <property type="entry name" value="GERANYLGERANYL PYROPHOSPHATE SYNTHASE"/>
    <property type="match status" value="1"/>
</dbReference>
<dbReference type="InterPro" id="IPR008949">
    <property type="entry name" value="Isoprenoid_synthase_dom_sf"/>
</dbReference>
<evidence type="ECO:0000313" key="5">
    <source>
        <dbReference type="Proteomes" id="UP000323824"/>
    </source>
</evidence>
<sequence length="351" mass="39654">MNKQYNILLEKIENEMLSVLPLKCDKNWIYKAVGNLNTNISIESSDIINKPANELIYRGGKRWRPMVLLLTSLCLDGDKTVSLILTPIVELIHNGTLLIDDIEDKATQRRGKKAVHLIYGDDMAINSGNHLYFIPTTIIDDLNISDSLKLRIYESYTQNMRRLHFGQGMDIQWHNDLYKIPTVEEYIQMCKFKTGCLASMSGELGAIAAGVDTALTEKIRIIWEEIGVGFQILDDIKNITTGNPGKLRGDDIVEGKKSLPVILYCNKHDNTKLLNNIDKAKKKGIKRGRKFVEKSISILEKSGVIEEANNIALKMLNDNIENLNTLLPNNNEKEILVNIVKSFVNSIISKE</sequence>
<proteinExistence type="inferred from homology"/>
<dbReference type="CDD" id="cd00685">
    <property type="entry name" value="Trans_IPPS_HT"/>
    <property type="match status" value="1"/>
</dbReference>
<evidence type="ECO:0000256" key="2">
    <source>
        <dbReference type="ARBA" id="ARBA00022842"/>
    </source>
</evidence>
<dbReference type="OrthoDB" id="9805316at2"/>
<dbReference type="GO" id="GO:0046872">
    <property type="term" value="F:metal ion binding"/>
    <property type="evidence" value="ECO:0007669"/>
    <property type="project" value="UniProtKB-KW"/>
</dbReference>
<dbReference type="InterPro" id="IPR000092">
    <property type="entry name" value="Polyprenyl_synt"/>
</dbReference>
<comment type="similarity">
    <text evidence="3">Belongs to the FPP/GGPP synthase family.</text>
</comment>
<dbReference type="GO" id="GO:0004659">
    <property type="term" value="F:prenyltransferase activity"/>
    <property type="evidence" value="ECO:0007669"/>
    <property type="project" value="InterPro"/>
</dbReference>
<reference evidence="4 5" key="2">
    <citation type="submission" date="2019-09" db="EMBL/GenBank/DDBJ databases">
        <title>Complete Genome Sequence and Methylome Analysis of free living Spirochaetas.</title>
        <authorList>
            <person name="Leshcheva N."/>
            <person name="Mikheeva N."/>
        </authorList>
    </citation>
    <scope>NUCLEOTIDE SEQUENCE [LARGE SCALE GENOMIC DNA]</scope>
    <source>
        <strain evidence="4 5">P</strain>
    </source>
</reference>
<dbReference type="Gene3D" id="1.10.600.10">
    <property type="entry name" value="Farnesyl Diphosphate Synthase"/>
    <property type="match status" value="1"/>
</dbReference>
<dbReference type="InterPro" id="IPR033749">
    <property type="entry name" value="Polyprenyl_synt_CS"/>
</dbReference>
<dbReference type="Proteomes" id="UP000323824">
    <property type="component" value="Chromosome"/>
</dbReference>
<evidence type="ECO:0000256" key="1">
    <source>
        <dbReference type="ARBA" id="ARBA00022723"/>
    </source>
</evidence>
<dbReference type="SUPFAM" id="SSF48576">
    <property type="entry name" value="Terpenoid synthases"/>
    <property type="match status" value="1"/>
</dbReference>
<keyword evidence="2" id="KW-0460">Magnesium</keyword>
<name>A0A5C1QDG7_9SPIO</name>
<keyword evidence="1" id="KW-0479">Metal-binding</keyword>
<dbReference type="AlphaFoldDB" id="A0A5C1QDG7"/>
<dbReference type="PANTHER" id="PTHR12001">
    <property type="entry name" value="GERANYLGERANYL PYROPHOSPHATE SYNTHASE"/>
    <property type="match status" value="1"/>
</dbReference>
<dbReference type="KEGG" id="sper:EW093_08675"/>
<dbReference type="SFLD" id="SFLDS00005">
    <property type="entry name" value="Isoprenoid_Synthase_Type_I"/>
    <property type="match status" value="1"/>
</dbReference>
<dbReference type="GO" id="GO:0008299">
    <property type="term" value="P:isoprenoid biosynthetic process"/>
    <property type="evidence" value="ECO:0007669"/>
    <property type="project" value="InterPro"/>
</dbReference>